<name>A0A1H2ZK39_9PSEU</name>
<evidence type="ECO:0000313" key="6">
    <source>
        <dbReference type="EMBL" id="SDX17745.1"/>
    </source>
</evidence>
<feature type="transmembrane region" description="Helical" evidence="5">
    <location>
        <begin position="212"/>
        <end position="231"/>
    </location>
</feature>
<dbReference type="Pfam" id="PF01040">
    <property type="entry name" value="UbiA"/>
    <property type="match status" value="1"/>
</dbReference>
<evidence type="ECO:0000256" key="5">
    <source>
        <dbReference type="SAM" id="Phobius"/>
    </source>
</evidence>
<keyword evidence="7" id="KW-1185">Reference proteome</keyword>
<dbReference type="Gene3D" id="1.10.357.140">
    <property type="entry name" value="UbiA prenyltransferase"/>
    <property type="match status" value="1"/>
</dbReference>
<dbReference type="InterPro" id="IPR044878">
    <property type="entry name" value="UbiA_sf"/>
</dbReference>
<dbReference type="Proteomes" id="UP000199515">
    <property type="component" value="Unassembled WGS sequence"/>
</dbReference>
<feature type="transmembrane region" description="Helical" evidence="5">
    <location>
        <begin position="147"/>
        <end position="166"/>
    </location>
</feature>
<evidence type="ECO:0000256" key="2">
    <source>
        <dbReference type="ARBA" id="ARBA00022692"/>
    </source>
</evidence>
<keyword evidence="4 5" id="KW-0472">Membrane</keyword>
<accession>A0A1H2ZK39</accession>
<protein>
    <submittedName>
        <fullName evidence="6">4-hydroxybenzoate polyprenyltransferase</fullName>
    </submittedName>
</protein>
<reference evidence="6 7" key="1">
    <citation type="submission" date="2016-10" db="EMBL/GenBank/DDBJ databases">
        <authorList>
            <person name="de Groot N.N."/>
        </authorList>
    </citation>
    <scope>NUCLEOTIDE SEQUENCE [LARGE SCALE GENOMIC DNA]</scope>
    <source>
        <strain evidence="6 7">CPCC 202699</strain>
    </source>
</reference>
<keyword evidence="3 5" id="KW-1133">Transmembrane helix</keyword>
<dbReference type="GO" id="GO:0016765">
    <property type="term" value="F:transferase activity, transferring alkyl or aryl (other than methyl) groups"/>
    <property type="evidence" value="ECO:0007669"/>
    <property type="project" value="InterPro"/>
</dbReference>
<dbReference type="EMBL" id="FNON01000002">
    <property type="protein sequence ID" value="SDX17745.1"/>
    <property type="molecule type" value="Genomic_DNA"/>
</dbReference>
<evidence type="ECO:0000256" key="1">
    <source>
        <dbReference type="ARBA" id="ARBA00004141"/>
    </source>
</evidence>
<comment type="subcellular location">
    <subcellularLocation>
        <location evidence="1">Membrane</location>
        <topology evidence="1">Multi-pass membrane protein</topology>
    </subcellularLocation>
</comment>
<dbReference type="PROSITE" id="PS51257">
    <property type="entry name" value="PROKAR_LIPOPROTEIN"/>
    <property type="match status" value="1"/>
</dbReference>
<evidence type="ECO:0000256" key="3">
    <source>
        <dbReference type="ARBA" id="ARBA00022989"/>
    </source>
</evidence>
<organism evidence="6 7">
    <name type="scientific">Amycolatopsis xylanica</name>
    <dbReference type="NCBI Taxonomy" id="589385"/>
    <lineage>
        <taxon>Bacteria</taxon>
        <taxon>Bacillati</taxon>
        <taxon>Actinomycetota</taxon>
        <taxon>Actinomycetes</taxon>
        <taxon>Pseudonocardiales</taxon>
        <taxon>Pseudonocardiaceae</taxon>
        <taxon>Amycolatopsis</taxon>
    </lineage>
</organism>
<sequence>MSRVAGAVLVVHRLEFPLPVSYLCYAVWGACLARGDIEIFAEPLVYVTVLVNLLLMVGGLALNVAVDFETDRRHAGKDYLAGATLRLGRTRVLQLSIAETTVALVLAGLVAVWANHWPVVVFAGITALLHQLYNIDPFRLKRKVAGPFVFGAAMVPLPCLLAYSAFRADFAPALWPFLLGVCSLSVGRTIWWSVPDHAVDTATGFTTPAVRFGSAGALRMASLTVLVGTALLGWSLWWLYGPVWAAVGMAAHVIFLLRMTSSVYPRHMLKHTMPIVMLGDIALVVIPLIA</sequence>
<dbReference type="AlphaFoldDB" id="A0A1H2ZK39"/>
<evidence type="ECO:0000256" key="4">
    <source>
        <dbReference type="ARBA" id="ARBA00023136"/>
    </source>
</evidence>
<feature type="transmembrane region" description="Helical" evidence="5">
    <location>
        <begin position="92"/>
        <end position="111"/>
    </location>
</feature>
<dbReference type="RefSeq" id="WP_176968561.1">
    <property type="nucleotide sequence ID" value="NZ_FNON01000002.1"/>
</dbReference>
<dbReference type="STRING" id="589385.SAMN05421504_102559"/>
<keyword evidence="6" id="KW-0808">Transferase</keyword>
<evidence type="ECO:0000313" key="7">
    <source>
        <dbReference type="Proteomes" id="UP000199515"/>
    </source>
</evidence>
<feature type="transmembrane region" description="Helical" evidence="5">
    <location>
        <begin position="269"/>
        <end position="289"/>
    </location>
</feature>
<feature type="transmembrane region" description="Helical" evidence="5">
    <location>
        <begin position="237"/>
        <end position="257"/>
    </location>
</feature>
<feature type="transmembrane region" description="Helical" evidence="5">
    <location>
        <begin position="45"/>
        <end position="66"/>
    </location>
</feature>
<dbReference type="InterPro" id="IPR000537">
    <property type="entry name" value="UbiA_prenyltransferase"/>
</dbReference>
<keyword evidence="2 5" id="KW-0812">Transmembrane</keyword>
<proteinExistence type="predicted"/>
<dbReference type="GO" id="GO:0016020">
    <property type="term" value="C:membrane"/>
    <property type="evidence" value="ECO:0007669"/>
    <property type="project" value="UniProtKB-SubCell"/>
</dbReference>
<feature type="transmembrane region" description="Helical" evidence="5">
    <location>
        <begin position="172"/>
        <end position="191"/>
    </location>
</feature>
<gene>
    <name evidence="6" type="ORF">SAMN05421504_102559</name>
</gene>